<feature type="compositionally biased region" description="Low complexity" evidence="1">
    <location>
        <begin position="497"/>
        <end position="521"/>
    </location>
</feature>
<feature type="compositionally biased region" description="Basic and acidic residues" evidence="1">
    <location>
        <begin position="566"/>
        <end position="583"/>
    </location>
</feature>
<feature type="compositionally biased region" description="Polar residues" evidence="1">
    <location>
        <begin position="333"/>
        <end position="349"/>
    </location>
</feature>
<feature type="compositionally biased region" description="Basic and acidic residues" evidence="1">
    <location>
        <begin position="389"/>
        <end position="398"/>
    </location>
</feature>
<feature type="compositionally biased region" description="Polar residues" evidence="1">
    <location>
        <begin position="143"/>
        <end position="154"/>
    </location>
</feature>
<dbReference type="EMBL" id="LFZN01000121">
    <property type="protein sequence ID" value="KXS98149.1"/>
    <property type="molecule type" value="Genomic_DNA"/>
</dbReference>
<organism evidence="2 3">
    <name type="scientific">Pseudocercospora eumusae</name>
    <dbReference type="NCBI Taxonomy" id="321146"/>
    <lineage>
        <taxon>Eukaryota</taxon>
        <taxon>Fungi</taxon>
        <taxon>Dikarya</taxon>
        <taxon>Ascomycota</taxon>
        <taxon>Pezizomycotina</taxon>
        <taxon>Dothideomycetes</taxon>
        <taxon>Dothideomycetidae</taxon>
        <taxon>Mycosphaerellales</taxon>
        <taxon>Mycosphaerellaceae</taxon>
        <taxon>Pseudocercospora</taxon>
    </lineage>
</organism>
<sequence length="611" mass="67017">MAYSDYYPSSSEKDETPSGQSRPRSESANDQPSGSAVPQTSPVSSVREESSNRLGFAPQPQTMQPPQTPPERLGSTLQSVQRLLSENISQSTLDSILRLLNEDLDSAPTTGDKRRQAEELQRRSPPKKRATPSKANDAPAVTRTPTSALNAFTISSSKKSKKTSTPASTPSKKGKTGQGAAAPPQAITTPSTTPRTVPVQLNSNTPEYEGVSVIPPDLAAMCRQLSAALAQYTGALPTSFRNKLRETYGRAYFNSSGFIMADQVSPSVLWDYWMDNRLFAPQDWRNLATKTQKPFPRKKERTVQALYGTVGQPYTGTLITPDLRPRSTRPAAVSSSYNINSAPLPQQQSGDDEVQSRPEQEDDMIDAEPDKRAKLPPANNSSGMGLQRDGFRNRDRAEAGPSGSRTSGQEPHLAAAEQDAMRSAREYAKQDDSHGSQDSLVRIDRGEIVGDEAFAERVQLQEYQRDAGRGEGTEKYEETTEKDQDGEQTMQADAAERSSTVTTGVSVPSTTPTVNNTVRPSLRMPLQPPSVLSGMASPRTPVRPGPDATEEELRDYNHQQTVYENLMERYDNRQAEEQREHTKQGAANEDGDDFMHDQADENFDGDNEKGD</sequence>
<dbReference type="STRING" id="321146.A0A139H703"/>
<evidence type="ECO:0000313" key="3">
    <source>
        <dbReference type="Proteomes" id="UP000070133"/>
    </source>
</evidence>
<feature type="compositionally biased region" description="Basic and acidic residues" evidence="1">
    <location>
        <begin position="419"/>
        <end position="444"/>
    </location>
</feature>
<feature type="compositionally biased region" description="Basic and acidic residues" evidence="1">
    <location>
        <begin position="463"/>
        <end position="485"/>
    </location>
</feature>
<dbReference type="OrthoDB" id="10676381at2759"/>
<feature type="region of interest" description="Disordered" evidence="1">
    <location>
        <begin position="314"/>
        <end position="444"/>
    </location>
</feature>
<feature type="region of interest" description="Disordered" evidence="1">
    <location>
        <begin position="456"/>
        <end position="611"/>
    </location>
</feature>
<keyword evidence="3" id="KW-1185">Reference proteome</keyword>
<accession>A0A139H703</accession>
<dbReference type="Proteomes" id="UP000070133">
    <property type="component" value="Unassembled WGS sequence"/>
</dbReference>
<feature type="compositionally biased region" description="Low complexity" evidence="1">
    <location>
        <begin position="188"/>
        <end position="199"/>
    </location>
</feature>
<feature type="region of interest" description="Disordered" evidence="1">
    <location>
        <begin position="102"/>
        <end position="199"/>
    </location>
</feature>
<proteinExistence type="predicted"/>
<feature type="compositionally biased region" description="Polar residues" evidence="1">
    <location>
        <begin position="17"/>
        <end position="44"/>
    </location>
</feature>
<feature type="compositionally biased region" description="Basic and acidic residues" evidence="1">
    <location>
        <begin position="111"/>
        <end position="122"/>
    </location>
</feature>
<evidence type="ECO:0000256" key="1">
    <source>
        <dbReference type="SAM" id="MobiDB-lite"/>
    </source>
</evidence>
<dbReference type="AlphaFoldDB" id="A0A139H703"/>
<comment type="caution">
    <text evidence="2">The sequence shown here is derived from an EMBL/GenBank/DDBJ whole genome shotgun (WGS) entry which is preliminary data.</text>
</comment>
<dbReference type="PROSITE" id="PS50276">
    <property type="entry name" value="PANCREATIC_HORMONE_2"/>
    <property type="match status" value="1"/>
</dbReference>
<evidence type="ECO:0000313" key="2">
    <source>
        <dbReference type="EMBL" id="KXS98149.1"/>
    </source>
</evidence>
<name>A0A139H703_9PEZI</name>
<reference evidence="2 3" key="1">
    <citation type="submission" date="2015-07" db="EMBL/GenBank/DDBJ databases">
        <title>Comparative genomics of the Sigatoka disease complex on banana suggests a link between parallel evolutionary changes in Pseudocercospora fijiensis and Pseudocercospora eumusae and increased virulence on the banana host.</title>
        <authorList>
            <person name="Chang T.-C."/>
            <person name="Salvucci A."/>
            <person name="Crous P.W."/>
            <person name="Stergiopoulos I."/>
        </authorList>
    </citation>
    <scope>NUCLEOTIDE SEQUENCE [LARGE SCALE GENOMIC DNA]</scope>
    <source>
        <strain evidence="2 3">CBS 114824</strain>
    </source>
</reference>
<feature type="region of interest" description="Disordered" evidence="1">
    <location>
        <begin position="1"/>
        <end position="76"/>
    </location>
</feature>
<protein>
    <submittedName>
        <fullName evidence="2">Uncharacterized protein</fullName>
    </submittedName>
</protein>
<gene>
    <name evidence="2" type="ORF">AC578_9410</name>
</gene>